<dbReference type="SUPFAM" id="SSF52821">
    <property type="entry name" value="Rhodanese/Cell cycle control phosphatase"/>
    <property type="match status" value="2"/>
</dbReference>
<dbReference type="EMBL" id="WXXP01000653">
    <property type="protein sequence ID" value="NEK55563.1"/>
    <property type="molecule type" value="Genomic_DNA"/>
</dbReference>
<dbReference type="CDD" id="cd01448">
    <property type="entry name" value="TST_Repeat_1"/>
    <property type="match status" value="1"/>
</dbReference>
<dbReference type="AlphaFoldDB" id="A0A6P0DU46"/>
<keyword evidence="2" id="KW-0677">Repeat</keyword>
<feature type="domain" description="Rhodanese" evidence="3">
    <location>
        <begin position="4"/>
        <end position="69"/>
    </location>
</feature>
<dbReference type="PROSITE" id="PS50206">
    <property type="entry name" value="RHODANESE_3"/>
    <property type="match status" value="2"/>
</dbReference>
<dbReference type="PANTHER" id="PTHR11364">
    <property type="entry name" value="THIOSULFATE SULFERTANSFERASE"/>
    <property type="match status" value="1"/>
</dbReference>
<dbReference type="Proteomes" id="UP000471409">
    <property type="component" value="Unassembled WGS sequence"/>
</dbReference>
<dbReference type="GO" id="GO:0004792">
    <property type="term" value="F:thiosulfate-cyanide sulfurtransferase activity"/>
    <property type="evidence" value="ECO:0007669"/>
    <property type="project" value="TreeGrafter"/>
</dbReference>
<organism evidence="4 5">
    <name type="scientific">Rhizobium leguminosarum</name>
    <dbReference type="NCBI Taxonomy" id="384"/>
    <lineage>
        <taxon>Bacteria</taxon>
        <taxon>Pseudomonadati</taxon>
        <taxon>Pseudomonadota</taxon>
        <taxon>Alphaproteobacteria</taxon>
        <taxon>Hyphomicrobiales</taxon>
        <taxon>Rhizobiaceae</taxon>
        <taxon>Rhizobium/Agrobacterium group</taxon>
        <taxon>Rhizobium</taxon>
    </lineage>
</organism>
<dbReference type="InterPro" id="IPR001763">
    <property type="entry name" value="Rhodanese-like_dom"/>
</dbReference>
<evidence type="ECO:0000313" key="5">
    <source>
        <dbReference type="Proteomes" id="UP000471409"/>
    </source>
</evidence>
<gene>
    <name evidence="4" type="ORF">GUK36_40750</name>
</gene>
<dbReference type="InterPro" id="IPR045078">
    <property type="entry name" value="TST/MPST-like"/>
</dbReference>
<protein>
    <submittedName>
        <fullName evidence="4">Sulfurtransferase</fullName>
    </submittedName>
</protein>
<reference evidence="4 5" key="1">
    <citation type="submission" date="2020-01" db="EMBL/GenBank/DDBJ databases">
        <title>Rhizobium genotypes associated with high levels of biological nitrogen fixation by grain legumes in a temperate-maritime cropping system.</title>
        <authorList>
            <person name="Maluk M."/>
            <person name="Francesc Ferrando Molina F."/>
            <person name="Lopez Del Egido L."/>
            <person name="Lafos M."/>
            <person name="Langarica-Fuentes A."/>
            <person name="Gebre Yohannes G."/>
            <person name="Young M.W."/>
            <person name="Martin P."/>
            <person name="Gantlett R."/>
            <person name="Kenicer G."/>
            <person name="Hawes C."/>
            <person name="Begg G.S."/>
            <person name="Quilliam R.S."/>
            <person name="Squire G.R."/>
            <person name="Poole P.S."/>
            <person name="Young P.W."/>
            <person name="Iannetta P.M."/>
            <person name="James E.K."/>
        </authorList>
    </citation>
    <scope>NUCLEOTIDE SEQUENCE [LARGE SCALE GENOMIC DNA]</scope>
    <source>
        <strain evidence="4 5">JHI944</strain>
    </source>
</reference>
<name>A0A6P0DU46_RHILE</name>
<keyword evidence="1 4" id="KW-0808">Transferase</keyword>
<comment type="caution">
    <text evidence="4">The sequence shown here is derived from an EMBL/GenBank/DDBJ whole genome shotgun (WGS) entry which is preliminary data.</text>
</comment>
<feature type="non-terminal residue" evidence="4">
    <location>
        <position position="157"/>
    </location>
</feature>
<proteinExistence type="predicted"/>
<evidence type="ECO:0000259" key="3">
    <source>
        <dbReference type="PROSITE" id="PS50206"/>
    </source>
</evidence>
<evidence type="ECO:0000313" key="4">
    <source>
        <dbReference type="EMBL" id="NEK55563.1"/>
    </source>
</evidence>
<dbReference type="Gene3D" id="3.40.250.10">
    <property type="entry name" value="Rhodanese-like domain"/>
    <property type="match status" value="2"/>
</dbReference>
<evidence type="ECO:0000256" key="2">
    <source>
        <dbReference type="ARBA" id="ARBA00022737"/>
    </source>
</evidence>
<dbReference type="Pfam" id="PF00581">
    <property type="entry name" value="Rhodanese"/>
    <property type="match status" value="1"/>
</dbReference>
<dbReference type="PANTHER" id="PTHR11364:SF27">
    <property type="entry name" value="SULFURTRANSFERASE"/>
    <property type="match status" value="1"/>
</dbReference>
<sequence>HPLPDAEALIARLQALGVNDDTQVVAYDRQGSMYAARLWWLLRWVGHADVAVLDGGLQAWEAAYFPVDQVIPEEPQLNATPGNITRKPSLVQLVTADIVQKYLGHADKPVVDARAPDRYRGENETLDPVGGHIPGARNRFFRDNLQADGTFKPAEQL</sequence>
<feature type="non-terminal residue" evidence="4">
    <location>
        <position position="1"/>
    </location>
</feature>
<dbReference type="InterPro" id="IPR036873">
    <property type="entry name" value="Rhodanese-like_dom_sf"/>
</dbReference>
<evidence type="ECO:0000256" key="1">
    <source>
        <dbReference type="ARBA" id="ARBA00022679"/>
    </source>
</evidence>
<accession>A0A6P0DU46</accession>
<feature type="domain" description="Rhodanese" evidence="3">
    <location>
        <begin position="104"/>
        <end position="157"/>
    </location>
</feature>